<dbReference type="FunFam" id="2.60.120.200:FF:000259">
    <property type="entry name" value="Chromosome 9, whole genome shotgun sequence"/>
    <property type="match status" value="1"/>
</dbReference>
<dbReference type="Gene3D" id="2.60.120.200">
    <property type="match status" value="2"/>
</dbReference>
<evidence type="ECO:0000256" key="7">
    <source>
        <dbReference type="ARBA" id="ARBA00023180"/>
    </source>
</evidence>
<dbReference type="InterPro" id="IPR000757">
    <property type="entry name" value="Beta-glucanase-like"/>
</dbReference>
<evidence type="ECO:0000256" key="6">
    <source>
        <dbReference type="ARBA" id="ARBA00023136"/>
    </source>
</evidence>
<name>A0AAW0DLR3_9AGAR</name>
<evidence type="ECO:0000256" key="10">
    <source>
        <dbReference type="SAM" id="Phobius"/>
    </source>
</evidence>
<evidence type="ECO:0000313" key="12">
    <source>
        <dbReference type="EMBL" id="KAK7052326.1"/>
    </source>
</evidence>
<keyword evidence="13" id="KW-1185">Reference proteome</keyword>
<dbReference type="GO" id="GO:0015926">
    <property type="term" value="F:glucosidase activity"/>
    <property type="evidence" value="ECO:0007669"/>
    <property type="project" value="TreeGrafter"/>
</dbReference>
<feature type="transmembrane region" description="Helical" evidence="10">
    <location>
        <begin position="82"/>
        <end position="103"/>
    </location>
</feature>
<comment type="similarity">
    <text evidence="2">Belongs to the SKN1/KRE6 family.</text>
</comment>
<keyword evidence="4" id="KW-0735">Signal-anchor</keyword>
<evidence type="ECO:0000256" key="5">
    <source>
        <dbReference type="ARBA" id="ARBA00022989"/>
    </source>
</evidence>
<gene>
    <name evidence="12" type="ORF">R3P38DRAFT_3344214</name>
</gene>
<keyword evidence="5 10" id="KW-1133">Transmembrane helix</keyword>
<protein>
    <submittedName>
        <fullName evidence="12">Beta-glucan synthesis-associated protein</fullName>
    </submittedName>
</protein>
<keyword evidence="7" id="KW-0325">Glycoprotein</keyword>
<evidence type="ECO:0000256" key="2">
    <source>
        <dbReference type="ARBA" id="ARBA00010962"/>
    </source>
</evidence>
<dbReference type="GO" id="GO:0031505">
    <property type="term" value="P:fungal-type cell wall organization"/>
    <property type="evidence" value="ECO:0007669"/>
    <property type="project" value="TreeGrafter"/>
</dbReference>
<dbReference type="PROSITE" id="PS51762">
    <property type="entry name" value="GH16_2"/>
    <property type="match status" value="1"/>
</dbReference>
<dbReference type="Proteomes" id="UP001362999">
    <property type="component" value="Unassembled WGS sequence"/>
</dbReference>
<keyword evidence="8" id="KW-0961">Cell wall biogenesis/degradation</keyword>
<dbReference type="Pfam" id="PF03935">
    <property type="entry name" value="SKN1_KRE6_Sbg1"/>
    <property type="match status" value="1"/>
</dbReference>
<comment type="subcellular location">
    <subcellularLocation>
        <location evidence="1">Membrane</location>
        <topology evidence="1">Single-pass type II membrane protein</topology>
    </subcellularLocation>
</comment>
<dbReference type="InterPro" id="IPR005629">
    <property type="entry name" value="Skn1/Kre6/Sbg1"/>
</dbReference>
<sequence>MSRYSRQRETSNLLAKSDKWDAIPGSPSSGITDKFSLAPDPSAWGSTVSPNQPEPDDYLHNPEVRNGKVIDRATSGIFSGRGLANLGCLAILGFGTIALFGGYPVASFINRKLIAPINLSTTRPVNGTGQIASIGNFGLIDLDTPQDAYTITSLTTGKPMKLIFSDEFNVDGRTFYPGDDPYWEAVDLHYWSTNNMEWYDPRAVKTGNGSMQITLDAIPNHGLDYTGGMVATWNKFCYTGGLALASVRLPGANNVLGLWPAFWTMGNLGRAGFGASLEGMWPYTYDACDVGAAPNQTVNGLPEIATTSGDKNLPYNGELSYLNGQRLSRCTCPGESHPGPMHEDGSYVGRAAPEIDVFEAQIEDGQGAVSQSGQWAPFNAAYVWFNTSDNLIIPDPSISALNSYTGGAYQQATSVVTKTNQGCYELGGDGCFAVYAMEYKPGFDNAYISWWSDNKLAWTIRSEGLAKDPVAEIAARPVPQEPMYLLANLGMSSNFGFVDLEHLVFPTTLSIDYVRVYQYPDQINIGCDPPDFPTAAYIDAYLEAYSNPNLTTWVDDYKQKIPRNKLVDGC</sequence>
<dbReference type="GO" id="GO:0006078">
    <property type="term" value="P:(1-&gt;6)-beta-D-glucan biosynthetic process"/>
    <property type="evidence" value="ECO:0007669"/>
    <property type="project" value="TreeGrafter"/>
</dbReference>
<accession>A0AAW0DLR3</accession>
<dbReference type="PANTHER" id="PTHR31361:SF1">
    <property type="entry name" value="BETA-GLUCAN SYNTHESIS-ASSOCIATED PROTEIN KRE6-RELATED"/>
    <property type="match status" value="1"/>
</dbReference>
<dbReference type="SUPFAM" id="SSF49899">
    <property type="entry name" value="Concanavalin A-like lectins/glucanases"/>
    <property type="match status" value="1"/>
</dbReference>
<dbReference type="InterPro" id="IPR013320">
    <property type="entry name" value="ConA-like_dom_sf"/>
</dbReference>
<dbReference type="AlphaFoldDB" id="A0AAW0DLR3"/>
<evidence type="ECO:0000256" key="9">
    <source>
        <dbReference type="SAM" id="MobiDB-lite"/>
    </source>
</evidence>
<evidence type="ECO:0000256" key="1">
    <source>
        <dbReference type="ARBA" id="ARBA00004606"/>
    </source>
</evidence>
<feature type="domain" description="GH16" evidence="11">
    <location>
        <begin position="144"/>
        <end position="522"/>
    </location>
</feature>
<evidence type="ECO:0000259" key="11">
    <source>
        <dbReference type="PROSITE" id="PS51762"/>
    </source>
</evidence>
<proteinExistence type="inferred from homology"/>
<evidence type="ECO:0000313" key="13">
    <source>
        <dbReference type="Proteomes" id="UP001362999"/>
    </source>
</evidence>
<evidence type="ECO:0000256" key="3">
    <source>
        <dbReference type="ARBA" id="ARBA00022692"/>
    </source>
</evidence>
<organism evidence="12 13">
    <name type="scientific">Favolaschia claudopus</name>
    <dbReference type="NCBI Taxonomy" id="2862362"/>
    <lineage>
        <taxon>Eukaryota</taxon>
        <taxon>Fungi</taxon>
        <taxon>Dikarya</taxon>
        <taxon>Basidiomycota</taxon>
        <taxon>Agaricomycotina</taxon>
        <taxon>Agaricomycetes</taxon>
        <taxon>Agaricomycetidae</taxon>
        <taxon>Agaricales</taxon>
        <taxon>Marasmiineae</taxon>
        <taxon>Mycenaceae</taxon>
        <taxon>Favolaschia</taxon>
    </lineage>
</organism>
<evidence type="ECO:0000256" key="8">
    <source>
        <dbReference type="ARBA" id="ARBA00023316"/>
    </source>
</evidence>
<dbReference type="GO" id="GO:0005886">
    <property type="term" value="C:plasma membrane"/>
    <property type="evidence" value="ECO:0007669"/>
    <property type="project" value="TreeGrafter"/>
</dbReference>
<keyword evidence="3 10" id="KW-0812">Transmembrane</keyword>
<comment type="caution">
    <text evidence="12">The sequence shown here is derived from an EMBL/GenBank/DDBJ whole genome shotgun (WGS) entry which is preliminary data.</text>
</comment>
<reference evidence="12 13" key="1">
    <citation type="journal article" date="2024" name="J Genomics">
        <title>Draft genome sequencing and assembly of Favolaschia claudopus CIRM-BRFM 2984 isolated from oak limbs.</title>
        <authorList>
            <person name="Navarro D."/>
            <person name="Drula E."/>
            <person name="Chaduli D."/>
            <person name="Cazenave R."/>
            <person name="Ahrendt S."/>
            <person name="Wang J."/>
            <person name="Lipzen A."/>
            <person name="Daum C."/>
            <person name="Barry K."/>
            <person name="Grigoriev I.V."/>
            <person name="Favel A."/>
            <person name="Rosso M.N."/>
            <person name="Martin F."/>
        </authorList>
    </citation>
    <scope>NUCLEOTIDE SEQUENCE [LARGE SCALE GENOMIC DNA]</scope>
    <source>
        <strain evidence="12 13">CIRM-BRFM 2984</strain>
    </source>
</reference>
<dbReference type="EMBL" id="JAWWNJ010000007">
    <property type="protein sequence ID" value="KAK7052326.1"/>
    <property type="molecule type" value="Genomic_DNA"/>
</dbReference>
<keyword evidence="6 10" id="KW-0472">Membrane</keyword>
<dbReference type="PANTHER" id="PTHR31361">
    <property type="entry name" value="BETA-GLUCAN SYNTHESIS-ASSOCIATED PROTEIN KRE6-RELATED"/>
    <property type="match status" value="1"/>
</dbReference>
<evidence type="ECO:0000256" key="4">
    <source>
        <dbReference type="ARBA" id="ARBA00022968"/>
    </source>
</evidence>
<dbReference type="GO" id="GO:0005789">
    <property type="term" value="C:endoplasmic reticulum membrane"/>
    <property type="evidence" value="ECO:0007669"/>
    <property type="project" value="TreeGrafter"/>
</dbReference>
<feature type="region of interest" description="Disordered" evidence="9">
    <location>
        <begin position="1"/>
        <end position="61"/>
    </location>
</feature>